<evidence type="ECO:0000256" key="3">
    <source>
        <dbReference type="ARBA" id="ARBA00023163"/>
    </source>
</evidence>
<keyword evidence="1" id="KW-0805">Transcription regulation</keyword>
<dbReference type="PROSITE" id="PS50977">
    <property type="entry name" value="HTH_TETR_2"/>
    <property type="match status" value="1"/>
</dbReference>
<evidence type="ECO:0000259" key="4">
    <source>
        <dbReference type="PROSITE" id="PS50977"/>
    </source>
</evidence>
<dbReference type="Pfam" id="PF00440">
    <property type="entry name" value="TetR_N"/>
    <property type="match status" value="1"/>
</dbReference>
<dbReference type="PANTHER" id="PTHR30055:SF234">
    <property type="entry name" value="HTH-TYPE TRANSCRIPTIONAL REGULATOR BETI"/>
    <property type="match status" value="1"/>
</dbReference>
<dbReference type="AlphaFoldDB" id="A0A6J6CJJ5"/>
<keyword evidence="2" id="KW-0238">DNA-binding</keyword>
<dbReference type="EMBL" id="CAEZWE010000009">
    <property type="protein sequence ID" value="CAB4645139.1"/>
    <property type="molecule type" value="Genomic_DNA"/>
</dbReference>
<feature type="domain" description="HTH tetR-type" evidence="4">
    <location>
        <begin position="13"/>
        <end position="73"/>
    </location>
</feature>
<sequence length="212" mass="23371">MQKTERSPSRARATSEEKLIDAAADLLGEVGPRAMSVRAIAHRAGVNHGLVHHYFAGKEGLLRAAMLRLVHEHAEFAKEQSGGGPVPAPLTLKDDQRYLRAVVRSVLDGEMELAQMELTAGVSVPRSALQHVVDNRQLSSADSEIKAMVTIAMAMEMGWAALEPFLFAVAEVSDEQEKELVREFARKFGRGFVEKNLHELSKFATTVRNDVR</sequence>
<dbReference type="PRINTS" id="PR00455">
    <property type="entry name" value="HTHTETR"/>
</dbReference>
<protein>
    <submittedName>
        <fullName evidence="5">Unannotated protein</fullName>
    </submittedName>
</protein>
<dbReference type="InterPro" id="IPR001647">
    <property type="entry name" value="HTH_TetR"/>
</dbReference>
<accession>A0A6J6CJJ5</accession>
<evidence type="ECO:0000313" key="6">
    <source>
        <dbReference type="EMBL" id="CAB4563170.1"/>
    </source>
</evidence>
<dbReference type="GO" id="GO:0000976">
    <property type="term" value="F:transcription cis-regulatory region binding"/>
    <property type="evidence" value="ECO:0007669"/>
    <property type="project" value="TreeGrafter"/>
</dbReference>
<gene>
    <name evidence="5" type="ORF">UFOPK1572_00203</name>
    <name evidence="6" type="ORF">UFOPK1704_00051</name>
    <name evidence="7" type="ORF">UFOPK2169_00394</name>
</gene>
<dbReference type="Gene3D" id="1.10.357.10">
    <property type="entry name" value="Tetracycline Repressor, domain 2"/>
    <property type="match status" value="1"/>
</dbReference>
<dbReference type="GO" id="GO:0003700">
    <property type="term" value="F:DNA-binding transcription factor activity"/>
    <property type="evidence" value="ECO:0007669"/>
    <property type="project" value="TreeGrafter"/>
</dbReference>
<organism evidence="5">
    <name type="scientific">freshwater metagenome</name>
    <dbReference type="NCBI Taxonomy" id="449393"/>
    <lineage>
        <taxon>unclassified sequences</taxon>
        <taxon>metagenomes</taxon>
        <taxon>ecological metagenomes</taxon>
    </lineage>
</organism>
<dbReference type="PROSITE" id="PS01081">
    <property type="entry name" value="HTH_TETR_1"/>
    <property type="match status" value="1"/>
</dbReference>
<evidence type="ECO:0000313" key="7">
    <source>
        <dbReference type="EMBL" id="CAB4645139.1"/>
    </source>
</evidence>
<dbReference type="EMBL" id="CAEZTC010000014">
    <property type="protein sequence ID" value="CAB4551547.1"/>
    <property type="molecule type" value="Genomic_DNA"/>
</dbReference>
<dbReference type="InterPro" id="IPR050109">
    <property type="entry name" value="HTH-type_TetR-like_transc_reg"/>
</dbReference>
<reference evidence="5" key="1">
    <citation type="submission" date="2020-05" db="EMBL/GenBank/DDBJ databases">
        <authorList>
            <person name="Chiriac C."/>
            <person name="Salcher M."/>
            <person name="Ghai R."/>
            <person name="Kavagutti S V."/>
        </authorList>
    </citation>
    <scope>NUCLEOTIDE SEQUENCE</scope>
</reference>
<keyword evidence="3" id="KW-0804">Transcription</keyword>
<dbReference type="EMBL" id="CAEZTQ010000004">
    <property type="protein sequence ID" value="CAB4563170.1"/>
    <property type="molecule type" value="Genomic_DNA"/>
</dbReference>
<dbReference type="PANTHER" id="PTHR30055">
    <property type="entry name" value="HTH-TYPE TRANSCRIPTIONAL REGULATOR RUTR"/>
    <property type="match status" value="1"/>
</dbReference>
<proteinExistence type="predicted"/>
<dbReference type="InterPro" id="IPR009057">
    <property type="entry name" value="Homeodomain-like_sf"/>
</dbReference>
<evidence type="ECO:0000256" key="1">
    <source>
        <dbReference type="ARBA" id="ARBA00023015"/>
    </source>
</evidence>
<evidence type="ECO:0000256" key="2">
    <source>
        <dbReference type="ARBA" id="ARBA00023125"/>
    </source>
</evidence>
<evidence type="ECO:0000313" key="5">
    <source>
        <dbReference type="EMBL" id="CAB4551547.1"/>
    </source>
</evidence>
<dbReference type="SUPFAM" id="SSF46689">
    <property type="entry name" value="Homeodomain-like"/>
    <property type="match status" value="1"/>
</dbReference>
<dbReference type="InterPro" id="IPR023772">
    <property type="entry name" value="DNA-bd_HTH_TetR-type_CS"/>
</dbReference>
<name>A0A6J6CJJ5_9ZZZZ</name>